<name>A0A0E3B9D0_9BURK</name>
<sequence>MVVMIVVTVLMAAVLVMHMSLVVRLLPVRVGVVGILLLGRCSGSRGFARGCQSLFMRPSAACSVKSG</sequence>
<dbReference type="Proteomes" id="UP000029567">
    <property type="component" value="Unassembled WGS sequence"/>
</dbReference>
<gene>
    <name evidence="1" type="ORF">P245_26510</name>
</gene>
<evidence type="ECO:0000313" key="1">
    <source>
        <dbReference type="EMBL" id="KGG83054.1"/>
    </source>
</evidence>
<organism evidence="1 2">
    <name type="scientific">Comamonas thiooxydans</name>
    <dbReference type="NCBI Taxonomy" id="363952"/>
    <lineage>
        <taxon>Bacteria</taxon>
        <taxon>Pseudomonadati</taxon>
        <taxon>Pseudomonadota</taxon>
        <taxon>Betaproteobacteria</taxon>
        <taxon>Burkholderiales</taxon>
        <taxon>Comamonadaceae</taxon>
        <taxon>Comamonas</taxon>
    </lineage>
</organism>
<accession>A0A0E3B9D0</accession>
<evidence type="ECO:0000313" key="2">
    <source>
        <dbReference type="Proteomes" id="UP000029567"/>
    </source>
</evidence>
<dbReference type="EMBL" id="AWTN01000148">
    <property type="protein sequence ID" value="KGG83054.1"/>
    <property type="molecule type" value="Genomic_DNA"/>
</dbReference>
<dbReference type="AlphaFoldDB" id="A0A0E3B9D0"/>
<proteinExistence type="predicted"/>
<reference evidence="1 2" key="1">
    <citation type="submission" date="2013-09" db="EMBL/GenBank/DDBJ databases">
        <title>High correlation between genotypes and phenotypes of environmental bacteria Comamonas testosteroni strains.</title>
        <authorList>
            <person name="Liu L."/>
            <person name="Zhu W."/>
            <person name="Xia X."/>
            <person name="Xu B."/>
            <person name="Luo M."/>
            <person name="Wang G."/>
        </authorList>
    </citation>
    <scope>NUCLEOTIDE SEQUENCE [LARGE SCALE GENOMIC DNA]</scope>
    <source>
        <strain evidence="1 2">JL14</strain>
    </source>
</reference>
<comment type="caution">
    <text evidence="1">The sequence shown here is derived from an EMBL/GenBank/DDBJ whole genome shotgun (WGS) entry which is preliminary data.</text>
</comment>
<protein>
    <submittedName>
        <fullName evidence="1">Uncharacterized protein</fullName>
    </submittedName>
</protein>